<dbReference type="PANTHER" id="PTHR22936">
    <property type="entry name" value="RHOMBOID-RELATED"/>
    <property type="match status" value="1"/>
</dbReference>
<dbReference type="EC" id="3.4.21.105" evidence="10"/>
<comment type="subcellular location">
    <subcellularLocation>
        <location evidence="2 10">Membrane</location>
        <topology evidence="2 10">Multi-pass membrane protein</topology>
    </subcellularLocation>
</comment>
<evidence type="ECO:0000256" key="9">
    <source>
        <dbReference type="ARBA" id="ARBA00023136"/>
    </source>
</evidence>
<gene>
    <name evidence="13" type="ORF">BT63DRAFT_234639</name>
</gene>
<evidence type="ECO:0000256" key="4">
    <source>
        <dbReference type="ARBA" id="ARBA00022670"/>
    </source>
</evidence>
<dbReference type="GO" id="GO:0004252">
    <property type="term" value="F:serine-type endopeptidase activity"/>
    <property type="evidence" value="ECO:0007669"/>
    <property type="project" value="InterPro"/>
</dbReference>
<keyword evidence="7 10" id="KW-0720">Serine protease</keyword>
<evidence type="ECO:0000313" key="13">
    <source>
        <dbReference type="EMBL" id="KAF2670311.1"/>
    </source>
</evidence>
<evidence type="ECO:0000256" key="5">
    <source>
        <dbReference type="ARBA" id="ARBA00022692"/>
    </source>
</evidence>
<evidence type="ECO:0000256" key="3">
    <source>
        <dbReference type="ARBA" id="ARBA00009045"/>
    </source>
</evidence>
<dbReference type="GO" id="GO:0016020">
    <property type="term" value="C:membrane"/>
    <property type="evidence" value="ECO:0007669"/>
    <property type="project" value="UniProtKB-SubCell"/>
</dbReference>
<proteinExistence type="inferred from homology"/>
<feature type="transmembrane region" description="Helical" evidence="10">
    <location>
        <begin position="297"/>
        <end position="318"/>
    </location>
</feature>
<dbReference type="AlphaFoldDB" id="A0A6A6UFI1"/>
<feature type="compositionally biased region" description="Polar residues" evidence="11">
    <location>
        <begin position="1"/>
        <end position="15"/>
    </location>
</feature>
<dbReference type="Gene3D" id="1.20.1540.10">
    <property type="entry name" value="Rhomboid-like"/>
    <property type="match status" value="1"/>
</dbReference>
<keyword evidence="6 10" id="KW-0378">Hydrolase</keyword>
<keyword evidence="5 10" id="KW-0812">Transmembrane</keyword>
<comment type="caution">
    <text evidence="10">Lacks conserved residue(s) required for the propagation of feature annotation.</text>
</comment>
<dbReference type="SUPFAM" id="SSF144091">
    <property type="entry name" value="Rhomboid-like"/>
    <property type="match status" value="1"/>
</dbReference>
<dbReference type="GO" id="GO:0006508">
    <property type="term" value="P:proteolysis"/>
    <property type="evidence" value="ECO:0007669"/>
    <property type="project" value="UniProtKB-KW"/>
</dbReference>
<feature type="transmembrane region" description="Helical" evidence="10">
    <location>
        <begin position="359"/>
        <end position="378"/>
    </location>
</feature>
<dbReference type="InterPro" id="IPR022764">
    <property type="entry name" value="Peptidase_S54_rhomboid_dom"/>
</dbReference>
<feature type="region of interest" description="Disordered" evidence="11">
    <location>
        <begin position="1"/>
        <end position="100"/>
    </location>
</feature>
<protein>
    <recommendedName>
        <fullName evidence="10">Rhomboid-type serine protease</fullName>
        <ecNumber evidence="10">3.4.21.105</ecNumber>
    </recommendedName>
</protein>
<keyword evidence="9 10" id="KW-0472">Membrane</keyword>
<feature type="compositionally biased region" description="Polar residues" evidence="11">
    <location>
        <begin position="46"/>
        <end position="60"/>
    </location>
</feature>
<dbReference type="InterPro" id="IPR002610">
    <property type="entry name" value="Peptidase_S54_rhomboid-like"/>
</dbReference>
<dbReference type="Pfam" id="PF01694">
    <property type="entry name" value="Rhomboid"/>
    <property type="match status" value="1"/>
</dbReference>
<dbReference type="OrthoDB" id="2146116at2759"/>
<evidence type="ECO:0000256" key="1">
    <source>
        <dbReference type="ARBA" id="ARBA00000156"/>
    </source>
</evidence>
<feature type="transmembrane region" description="Helical" evidence="10">
    <location>
        <begin position="263"/>
        <end position="285"/>
    </location>
</feature>
<evidence type="ECO:0000256" key="2">
    <source>
        <dbReference type="ARBA" id="ARBA00004141"/>
    </source>
</evidence>
<keyword evidence="8 10" id="KW-1133">Transmembrane helix</keyword>
<dbReference type="InterPro" id="IPR035952">
    <property type="entry name" value="Rhomboid-like_sf"/>
</dbReference>
<evidence type="ECO:0000256" key="7">
    <source>
        <dbReference type="ARBA" id="ARBA00022825"/>
    </source>
</evidence>
<accession>A0A6A6UFI1</accession>
<keyword evidence="4 10" id="KW-0645">Protease</keyword>
<comment type="catalytic activity">
    <reaction evidence="1 10">
        <text>Cleaves type-1 transmembrane domains using a catalytic dyad composed of serine and histidine that are contributed by different transmembrane domains.</text>
        <dbReference type="EC" id="3.4.21.105"/>
    </reaction>
</comment>
<evidence type="ECO:0000256" key="6">
    <source>
        <dbReference type="ARBA" id="ARBA00022801"/>
    </source>
</evidence>
<dbReference type="PANTHER" id="PTHR22936:SF69">
    <property type="entry name" value="RHOMBOID-LIKE PROTEIN"/>
    <property type="match status" value="1"/>
</dbReference>
<evidence type="ECO:0000256" key="8">
    <source>
        <dbReference type="ARBA" id="ARBA00022989"/>
    </source>
</evidence>
<evidence type="ECO:0000259" key="12">
    <source>
        <dbReference type="Pfam" id="PF01694"/>
    </source>
</evidence>
<evidence type="ECO:0000313" key="14">
    <source>
        <dbReference type="Proteomes" id="UP000799302"/>
    </source>
</evidence>
<dbReference type="EMBL" id="MU004234">
    <property type="protein sequence ID" value="KAF2670311.1"/>
    <property type="molecule type" value="Genomic_DNA"/>
</dbReference>
<organism evidence="13 14">
    <name type="scientific">Microthyrium microscopicum</name>
    <dbReference type="NCBI Taxonomy" id="703497"/>
    <lineage>
        <taxon>Eukaryota</taxon>
        <taxon>Fungi</taxon>
        <taxon>Dikarya</taxon>
        <taxon>Ascomycota</taxon>
        <taxon>Pezizomycotina</taxon>
        <taxon>Dothideomycetes</taxon>
        <taxon>Dothideomycetes incertae sedis</taxon>
        <taxon>Microthyriales</taxon>
        <taxon>Microthyriaceae</taxon>
        <taxon>Microthyrium</taxon>
    </lineage>
</organism>
<reference evidence="13" key="1">
    <citation type="journal article" date="2020" name="Stud. Mycol.">
        <title>101 Dothideomycetes genomes: a test case for predicting lifestyles and emergence of pathogens.</title>
        <authorList>
            <person name="Haridas S."/>
            <person name="Albert R."/>
            <person name="Binder M."/>
            <person name="Bloem J."/>
            <person name="Labutti K."/>
            <person name="Salamov A."/>
            <person name="Andreopoulos B."/>
            <person name="Baker S."/>
            <person name="Barry K."/>
            <person name="Bills G."/>
            <person name="Bluhm B."/>
            <person name="Cannon C."/>
            <person name="Castanera R."/>
            <person name="Culley D."/>
            <person name="Daum C."/>
            <person name="Ezra D."/>
            <person name="Gonzalez J."/>
            <person name="Henrissat B."/>
            <person name="Kuo A."/>
            <person name="Liang C."/>
            <person name="Lipzen A."/>
            <person name="Lutzoni F."/>
            <person name="Magnuson J."/>
            <person name="Mondo S."/>
            <person name="Nolan M."/>
            <person name="Ohm R."/>
            <person name="Pangilinan J."/>
            <person name="Park H.-J."/>
            <person name="Ramirez L."/>
            <person name="Alfaro M."/>
            <person name="Sun H."/>
            <person name="Tritt A."/>
            <person name="Yoshinaga Y."/>
            <person name="Zwiers L.-H."/>
            <person name="Turgeon B."/>
            <person name="Goodwin S."/>
            <person name="Spatafora J."/>
            <person name="Crous P."/>
            <person name="Grigoriev I."/>
        </authorList>
    </citation>
    <scope>NUCLEOTIDE SEQUENCE</scope>
    <source>
        <strain evidence="13">CBS 115976</strain>
    </source>
</reference>
<comment type="similarity">
    <text evidence="3 10">Belongs to the peptidase S54 family.</text>
</comment>
<feature type="compositionally biased region" description="Polar residues" evidence="11">
    <location>
        <begin position="70"/>
        <end position="91"/>
    </location>
</feature>
<evidence type="ECO:0000256" key="10">
    <source>
        <dbReference type="RuleBase" id="RU362115"/>
    </source>
</evidence>
<feature type="transmembrane region" description="Helical" evidence="10">
    <location>
        <begin position="152"/>
        <end position="172"/>
    </location>
</feature>
<sequence length="516" mass="56486">MASNDYYNTHGNSHQYGGHEDSSYHGSRPQDAPLPSLPSEAFSHDAPSSTTAHSAVSPFSTPFDDHHTYTPYNQSTQSIDHPYSYTDSAQQDPFRDSNAIPLQTKHGASAYDHVAPSPTAAMANAEQFGNGGYPPKDEEVSRGPKSWFKGKIPFAVYTISLVQIIVFIVEIIKNATLTGSPIEIHPSVNPMLGPSPYVQINMGGRYVPCMREYPAPNNQTIAQYPVPCPNSTTTDSLCSLAELCGFGLNLTGQNGAQLQPNQWFRFIVPIFLHGGILHIGFNLLLQLTLGKDMERTIGTLRFVLVYFAAGIFGFVFGGNFSPNGIVSTGCSGALFGIIAITLLDLCYTWKTRKNPGRELAFLMAQIVITFVIGLLPAIDNFSHIGGFLTGIVLGICLLHSPDSLRERIGLDEPPYASMTGAADPGTGTGMHKFVRAPVGFFKGRKPLWWAWWLVRAAMLAAMFAAFIVLLNDFYLYRSNCTWCKYLSCLPIKDWCEVGNIQFTTTPAKRAAEVFGL</sequence>
<name>A0A6A6UFI1_9PEZI</name>
<keyword evidence="14" id="KW-1185">Reference proteome</keyword>
<feature type="domain" description="Peptidase S54 rhomboid" evidence="12">
    <location>
        <begin position="261"/>
        <end position="399"/>
    </location>
</feature>
<feature type="transmembrane region" description="Helical" evidence="10">
    <location>
        <begin position="449"/>
        <end position="470"/>
    </location>
</feature>
<dbReference type="Proteomes" id="UP000799302">
    <property type="component" value="Unassembled WGS sequence"/>
</dbReference>
<comment type="function">
    <text evidence="10">Serine protease involved in intramembrane proteolysis.</text>
</comment>
<evidence type="ECO:0000256" key="11">
    <source>
        <dbReference type="SAM" id="MobiDB-lite"/>
    </source>
</evidence>
<feature type="transmembrane region" description="Helical" evidence="10">
    <location>
        <begin position="324"/>
        <end position="347"/>
    </location>
</feature>